<evidence type="ECO:0000313" key="1">
    <source>
        <dbReference type="EMBL" id="POY38161.1"/>
    </source>
</evidence>
<dbReference type="OrthoDB" id="1224629at2"/>
<dbReference type="AlphaFoldDB" id="A0A2S5A6E4"/>
<organism evidence="1 2">
    <name type="scientific">Flavobacterium alvei</name>
    <dbReference type="NCBI Taxonomy" id="2080416"/>
    <lineage>
        <taxon>Bacteria</taxon>
        <taxon>Pseudomonadati</taxon>
        <taxon>Bacteroidota</taxon>
        <taxon>Flavobacteriia</taxon>
        <taxon>Flavobacteriales</taxon>
        <taxon>Flavobacteriaceae</taxon>
        <taxon>Flavobacterium</taxon>
    </lineage>
</organism>
<dbReference type="RefSeq" id="WP_103806594.1">
    <property type="nucleotide sequence ID" value="NZ_PQVG01000007.1"/>
</dbReference>
<dbReference type="PROSITE" id="PS51257">
    <property type="entry name" value="PROKAR_LIPOPROTEIN"/>
    <property type="match status" value="1"/>
</dbReference>
<comment type="caution">
    <text evidence="1">The sequence shown here is derived from an EMBL/GenBank/DDBJ whole genome shotgun (WGS) entry which is preliminary data.</text>
</comment>
<proteinExistence type="predicted"/>
<keyword evidence="2" id="KW-1185">Reference proteome</keyword>
<dbReference type="Proteomes" id="UP000237310">
    <property type="component" value="Unassembled WGS sequence"/>
</dbReference>
<evidence type="ECO:0000313" key="2">
    <source>
        <dbReference type="Proteomes" id="UP000237310"/>
    </source>
</evidence>
<evidence type="ECO:0008006" key="3">
    <source>
        <dbReference type="Google" id="ProtNLM"/>
    </source>
</evidence>
<reference evidence="1 2" key="1">
    <citation type="submission" date="2018-01" db="EMBL/GenBank/DDBJ databases">
        <authorList>
            <person name="Gaut B.S."/>
            <person name="Morton B.R."/>
            <person name="Clegg M.T."/>
            <person name="Duvall M.R."/>
        </authorList>
    </citation>
    <scope>NUCLEOTIDE SEQUENCE [LARGE SCALE GENOMIC DNA]</scope>
    <source>
        <strain evidence="1 2">HR-AY</strain>
    </source>
</reference>
<protein>
    <recommendedName>
        <fullName evidence="3">HEAT repeat domain-containing protein</fullName>
    </recommendedName>
</protein>
<accession>A0A2S5A6E4</accession>
<name>A0A2S5A6E4_9FLAO</name>
<dbReference type="EMBL" id="PQVG01000007">
    <property type="protein sequence ID" value="POY38161.1"/>
    <property type="molecule type" value="Genomic_DNA"/>
</dbReference>
<gene>
    <name evidence="1" type="ORF">C3L50_12915</name>
</gene>
<sequence length="340" mass="40725">MRKITYLFIISILFSCGGENPYPNKISDFRSELQIPLKKLASEKKLPSSDTIARNYIKENCTKEELLKLLKCEDPILRVIAYRTLVNKNEKDYFKILLGHLSDTTKVEWWYYEDAADNFMVSDLLIRKAEDSRKLTRTEKNILVDSVLLKHSYLGVSNWMLQDIEPNEKYYSIIKQKSKMKTDRCGEQLGACYALSKFKKKEDLEFLKNTFNNLENPCEDWIFKSIEENPNEIYFPILKKYFDKTVKKKKQSSYDDFKYYCRAIAKYQNKESLVLLTEILDKKNYPDTWYFKYNEENVFRAIHKYKAPIYEDLYKKLKPKMSEYVMEYLDKPDYNESKTW</sequence>